<dbReference type="Gene3D" id="3.30.710.10">
    <property type="entry name" value="Potassium Channel Kv1.1, Chain A"/>
    <property type="match status" value="1"/>
</dbReference>
<dbReference type="SMART" id="SM00225">
    <property type="entry name" value="BTB"/>
    <property type="match status" value="1"/>
</dbReference>
<accession>A0A371CM17</accession>
<sequence>MEFSGSTTAQPSSNWVKDDQVWLSDGNIVIIAQNSAFRVHKSILAQHSEVFRDIFSLPSSSVPEAVDGCEVVHVSDSAEDMRQLLLVLCCGKNPYYDLDEIIPVPFPVVASLVRMGHKYDVPGVLNPALARLKKYYPITLKAWRDTDGRARYVTSTDPHDAITAVQLARLTDTPSILPTAFLQCCDFADEVYPETHPQRGTFVLSAGLPPGDHATVISGQVLATRIAAGFVARLFLEIPRPGCASPNQCKQAVKGGVIQEFASLSLAAGLRTGPAMSAAGSSAVICQTCRRVLSKASDGIWSILPHCFQVSIDGWPPIPTT</sequence>
<dbReference type="AlphaFoldDB" id="A0A371CM17"/>
<dbReference type="PROSITE" id="PS50097">
    <property type="entry name" value="BTB"/>
    <property type="match status" value="1"/>
</dbReference>
<feature type="domain" description="BTB" evidence="1">
    <location>
        <begin position="26"/>
        <end position="97"/>
    </location>
</feature>
<organism evidence="2 3">
    <name type="scientific">Lentinus brumalis</name>
    <dbReference type="NCBI Taxonomy" id="2498619"/>
    <lineage>
        <taxon>Eukaryota</taxon>
        <taxon>Fungi</taxon>
        <taxon>Dikarya</taxon>
        <taxon>Basidiomycota</taxon>
        <taxon>Agaricomycotina</taxon>
        <taxon>Agaricomycetes</taxon>
        <taxon>Polyporales</taxon>
        <taxon>Polyporaceae</taxon>
        <taxon>Lentinus</taxon>
    </lineage>
</organism>
<dbReference type="OrthoDB" id="2800059at2759"/>
<proteinExistence type="predicted"/>
<gene>
    <name evidence="2" type="ORF">OH76DRAFT_1412238</name>
</gene>
<dbReference type="Pfam" id="PF00651">
    <property type="entry name" value="BTB"/>
    <property type="match status" value="1"/>
</dbReference>
<evidence type="ECO:0000313" key="3">
    <source>
        <dbReference type="Proteomes" id="UP000256964"/>
    </source>
</evidence>
<dbReference type="InterPro" id="IPR011333">
    <property type="entry name" value="SKP1/BTB/POZ_sf"/>
</dbReference>
<evidence type="ECO:0000313" key="2">
    <source>
        <dbReference type="EMBL" id="RDX41312.1"/>
    </source>
</evidence>
<name>A0A371CM17_9APHY</name>
<evidence type="ECO:0000259" key="1">
    <source>
        <dbReference type="PROSITE" id="PS50097"/>
    </source>
</evidence>
<dbReference type="CDD" id="cd18186">
    <property type="entry name" value="BTB_POZ_ZBTB_KLHL-like"/>
    <property type="match status" value="1"/>
</dbReference>
<dbReference type="Proteomes" id="UP000256964">
    <property type="component" value="Unassembled WGS sequence"/>
</dbReference>
<keyword evidence="3" id="KW-1185">Reference proteome</keyword>
<dbReference type="InterPro" id="IPR000210">
    <property type="entry name" value="BTB/POZ_dom"/>
</dbReference>
<dbReference type="EMBL" id="KZ857516">
    <property type="protein sequence ID" value="RDX41312.1"/>
    <property type="molecule type" value="Genomic_DNA"/>
</dbReference>
<protein>
    <recommendedName>
        <fullName evidence="1">BTB domain-containing protein</fullName>
    </recommendedName>
</protein>
<reference evidence="2 3" key="1">
    <citation type="journal article" date="2018" name="Biotechnol. Biofuels">
        <title>Integrative visual omics of the white-rot fungus Polyporus brumalis exposes the biotechnological potential of its oxidative enzymes for delignifying raw plant biomass.</title>
        <authorList>
            <person name="Miyauchi S."/>
            <person name="Rancon A."/>
            <person name="Drula E."/>
            <person name="Hage H."/>
            <person name="Chaduli D."/>
            <person name="Favel A."/>
            <person name="Grisel S."/>
            <person name="Henrissat B."/>
            <person name="Herpoel-Gimbert I."/>
            <person name="Ruiz-Duenas F.J."/>
            <person name="Chevret D."/>
            <person name="Hainaut M."/>
            <person name="Lin J."/>
            <person name="Wang M."/>
            <person name="Pangilinan J."/>
            <person name="Lipzen A."/>
            <person name="Lesage-Meessen L."/>
            <person name="Navarro D."/>
            <person name="Riley R."/>
            <person name="Grigoriev I.V."/>
            <person name="Zhou S."/>
            <person name="Raouche S."/>
            <person name="Rosso M.N."/>
        </authorList>
    </citation>
    <scope>NUCLEOTIDE SEQUENCE [LARGE SCALE GENOMIC DNA]</scope>
    <source>
        <strain evidence="2 3">BRFM 1820</strain>
    </source>
</reference>
<dbReference type="SUPFAM" id="SSF54695">
    <property type="entry name" value="POZ domain"/>
    <property type="match status" value="1"/>
</dbReference>